<accession>A0ABS8Z7F9</accession>
<gene>
    <name evidence="2" type="ORF">LWC34_13410</name>
</gene>
<keyword evidence="3" id="KW-1185">Reference proteome</keyword>
<evidence type="ECO:0000256" key="1">
    <source>
        <dbReference type="SAM" id="Phobius"/>
    </source>
</evidence>
<keyword evidence="1" id="KW-1133">Transmembrane helix</keyword>
<protein>
    <recommendedName>
        <fullName evidence="4">PH domain-containing protein</fullName>
    </recommendedName>
</protein>
<keyword evidence="1" id="KW-0472">Membrane</keyword>
<keyword evidence="1" id="KW-0812">Transmembrane</keyword>
<evidence type="ECO:0008006" key="4">
    <source>
        <dbReference type="Google" id="ProtNLM"/>
    </source>
</evidence>
<dbReference type="RefSeq" id="WP_233725378.1">
    <property type="nucleotide sequence ID" value="NZ_JAJVCN010000001.1"/>
</dbReference>
<comment type="caution">
    <text evidence="2">The sequence shown here is derived from an EMBL/GenBank/DDBJ whole genome shotgun (WGS) entry which is preliminary data.</text>
</comment>
<organism evidence="2 3">
    <name type="scientific">Kibdelosporangium philippinense</name>
    <dbReference type="NCBI Taxonomy" id="211113"/>
    <lineage>
        <taxon>Bacteria</taxon>
        <taxon>Bacillati</taxon>
        <taxon>Actinomycetota</taxon>
        <taxon>Actinomycetes</taxon>
        <taxon>Pseudonocardiales</taxon>
        <taxon>Pseudonocardiaceae</taxon>
        <taxon>Kibdelosporangium</taxon>
    </lineage>
</organism>
<proteinExistence type="predicted"/>
<dbReference type="Proteomes" id="UP001521150">
    <property type="component" value="Unassembled WGS sequence"/>
</dbReference>
<evidence type="ECO:0000313" key="3">
    <source>
        <dbReference type="Proteomes" id="UP001521150"/>
    </source>
</evidence>
<sequence length="190" mass="20233">MSLGAGVLHSGEKVLWTGKPARQAPIDWIDGAACLFLLYCLGFAIVFLGTAAASFSLIACLPVALFLVRKRSIAVTYVLTNQRVLTRSSKGVEEVALSLLAAPVVNQQRASGVGTVSFGPPSAVAQAVLWRFGGPVRRTGGCSWFRSRTPGTSLPTSKPRDAVESFPFVRSWTQARQSIALALAAIESFH</sequence>
<dbReference type="EMBL" id="JAJVCN010000001">
    <property type="protein sequence ID" value="MCE7003818.1"/>
    <property type="molecule type" value="Genomic_DNA"/>
</dbReference>
<feature type="transmembrane region" description="Helical" evidence="1">
    <location>
        <begin position="36"/>
        <end position="68"/>
    </location>
</feature>
<evidence type="ECO:0000313" key="2">
    <source>
        <dbReference type="EMBL" id="MCE7003818.1"/>
    </source>
</evidence>
<name>A0ABS8Z7F9_9PSEU</name>
<reference evidence="2 3" key="1">
    <citation type="submission" date="2021-12" db="EMBL/GenBank/DDBJ databases">
        <title>Genome sequence of Kibdelosporangium philippinense ATCC 49844.</title>
        <authorList>
            <person name="Fedorov E.A."/>
            <person name="Omeragic M."/>
            <person name="Shalygina K.F."/>
            <person name="Maclea K.S."/>
        </authorList>
    </citation>
    <scope>NUCLEOTIDE SEQUENCE [LARGE SCALE GENOMIC DNA]</scope>
    <source>
        <strain evidence="2 3">ATCC 49844</strain>
    </source>
</reference>